<accession>A0ABQ9F1T8</accession>
<keyword evidence="1" id="KW-0547">Nucleotide-binding</keyword>
<dbReference type="PROSITE" id="PS51419">
    <property type="entry name" value="RAB"/>
    <property type="match status" value="1"/>
</dbReference>
<dbReference type="InterPro" id="IPR005225">
    <property type="entry name" value="Small_GTP-bd"/>
</dbReference>
<dbReference type="Proteomes" id="UP001217089">
    <property type="component" value="Unassembled WGS sequence"/>
</dbReference>
<organism evidence="3 4">
    <name type="scientific">Tegillarca granosa</name>
    <name type="common">Malaysian cockle</name>
    <name type="synonym">Anadara granosa</name>
    <dbReference type="NCBI Taxonomy" id="220873"/>
    <lineage>
        <taxon>Eukaryota</taxon>
        <taxon>Metazoa</taxon>
        <taxon>Spiralia</taxon>
        <taxon>Lophotrochozoa</taxon>
        <taxon>Mollusca</taxon>
        <taxon>Bivalvia</taxon>
        <taxon>Autobranchia</taxon>
        <taxon>Pteriomorphia</taxon>
        <taxon>Arcoida</taxon>
        <taxon>Arcoidea</taxon>
        <taxon>Arcidae</taxon>
        <taxon>Tegillarca</taxon>
    </lineage>
</organism>
<protein>
    <submittedName>
        <fullName evidence="3">Uncharacterized protein</fullName>
    </submittedName>
</protein>
<dbReference type="SUPFAM" id="SSF52540">
    <property type="entry name" value="P-loop containing nucleoside triphosphate hydrolases"/>
    <property type="match status" value="1"/>
</dbReference>
<dbReference type="PROSITE" id="PS51420">
    <property type="entry name" value="RHO"/>
    <property type="match status" value="1"/>
</dbReference>
<name>A0ABQ9F1T8_TEGGR</name>
<dbReference type="InterPro" id="IPR027417">
    <property type="entry name" value="P-loop_NTPase"/>
</dbReference>
<evidence type="ECO:0000256" key="1">
    <source>
        <dbReference type="ARBA" id="ARBA00022741"/>
    </source>
</evidence>
<dbReference type="NCBIfam" id="TIGR00231">
    <property type="entry name" value="small_GTP"/>
    <property type="match status" value="1"/>
</dbReference>
<dbReference type="PROSITE" id="PS51421">
    <property type="entry name" value="RAS"/>
    <property type="match status" value="1"/>
</dbReference>
<dbReference type="PANTHER" id="PTHR24072">
    <property type="entry name" value="RHO FAMILY GTPASE"/>
    <property type="match status" value="1"/>
</dbReference>
<reference evidence="3 4" key="1">
    <citation type="submission" date="2022-12" db="EMBL/GenBank/DDBJ databases">
        <title>Chromosome-level genome of Tegillarca granosa.</title>
        <authorList>
            <person name="Kim J."/>
        </authorList>
    </citation>
    <scope>NUCLEOTIDE SEQUENCE [LARGE SCALE GENOMIC DNA]</scope>
    <source>
        <strain evidence="3">Teg-2019</strain>
        <tissue evidence="3">Adductor muscle</tissue>
    </source>
</reference>
<sequence>MVVLRRNFIKCVVIGDDDVGKTSMLVSYATNRFPRKHVQPVFDNYAANLSIDGRQCHLQLIDTLEQDTHLDCRKHIFLGTDIFVVCFSCVKPDSFKNVEKKYVPEIRQQMGEDVPFILVSTQTDLREDCSVLHELRRSGSEPISTAEGTKMARRLGAACYVECFPDLEKKVKRVINKAILSVICPKDSSVDVQGCTIL</sequence>
<dbReference type="Pfam" id="PF00071">
    <property type="entry name" value="Ras"/>
    <property type="match status" value="1"/>
</dbReference>
<proteinExistence type="predicted"/>
<evidence type="ECO:0000256" key="2">
    <source>
        <dbReference type="ARBA" id="ARBA00023134"/>
    </source>
</evidence>
<dbReference type="SMART" id="SM00173">
    <property type="entry name" value="RAS"/>
    <property type="match status" value="1"/>
</dbReference>
<gene>
    <name evidence="3" type="ORF">KUTeg_014382</name>
</gene>
<dbReference type="InterPro" id="IPR003578">
    <property type="entry name" value="Small_GTPase_Rho"/>
</dbReference>
<dbReference type="PRINTS" id="PR00449">
    <property type="entry name" value="RASTRNSFRMNG"/>
</dbReference>
<dbReference type="SMART" id="SM00174">
    <property type="entry name" value="RHO"/>
    <property type="match status" value="1"/>
</dbReference>
<dbReference type="Gene3D" id="3.40.50.300">
    <property type="entry name" value="P-loop containing nucleotide triphosphate hydrolases"/>
    <property type="match status" value="1"/>
</dbReference>
<evidence type="ECO:0000313" key="3">
    <source>
        <dbReference type="EMBL" id="KAJ8309508.1"/>
    </source>
</evidence>
<evidence type="ECO:0000313" key="4">
    <source>
        <dbReference type="Proteomes" id="UP001217089"/>
    </source>
</evidence>
<keyword evidence="4" id="KW-1185">Reference proteome</keyword>
<dbReference type="EMBL" id="JARBDR010000657">
    <property type="protein sequence ID" value="KAJ8309508.1"/>
    <property type="molecule type" value="Genomic_DNA"/>
</dbReference>
<dbReference type="SMART" id="SM00175">
    <property type="entry name" value="RAB"/>
    <property type="match status" value="1"/>
</dbReference>
<dbReference type="InterPro" id="IPR001806">
    <property type="entry name" value="Small_GTPase"/>
</dbReference>
<comment type="caution">
    <text evidence="3">The sequence shown here is derived from an EMBL/GenBank/DDBJ whole genome shotgun (WGS) entry which is preliminary data.</text>
</comment>
<keyword evidence="2" id="KW-0342">GTP-binding</keyword>